<keyword evidence="3" id="KW-1185">Reference proteome</keyword>
<dbReference type="InterPro" id="IPR014729">
    <property type="entry name" value="Rossmann-like_a/b/a_fold"/>
</dbReference>
<evidence type="ECO:0000313" key="3">
    <source>
        <dbReference type="Proteomes" id="UP000503297"/>
    </source>
</evidence>
<dbReference type="Proteomes" id="UP000503297">
    <property type="component" value="Chromosome"/>
</dbReference>
<dbReference type="EMBL" id="CP053716">
    <property type="protein sequence ID" value="QKF07367.1"/>
    <property type="molecule type" value="Genomic_DNA"/>
</dbReference>
<proteinExistence type="predicted"/>
<accession>A0A6M8J183</accession>
<dbReference type="Pfam" id="PF02698">
    <property type="entry name" value="DUF218"/>
    <property type="match status" value="1"/>
</dbReference>
<dbReference type="RefSeq" id="WP_173164462.1">
    <property type="nucleotide sequence ID" value="NZ_CP053716.1"/>
</dbReference>
<dbReference type="KEGG" id="bwa:HLV38_03970"/>
<dbReference type="Gene3D" id="3.40.50.620">
    <property type="entry name" value="HUPs"/>
    <property type="match status" value="1"/>
</dbReference>
<dbReference type="CDD" id="cd06259">
    <property type="entry name" value="YdcF-like"/>
    <property type="match status" value="1"/>
</dbReference>
<organism evidence="2 3">
    <name type="scientific">Berryella wangjianweii</name>
    <dbReference type="NCBI Taxonomy" id="2734634"/>
    <lineage>
        <taxon>Bacteria</taxon>
        <taxon>Bacillati</taxon>
        <taxon>Actinomycetota</taxon>
        <taxon>Coriobacteriia</taxon>
        <taxon>Eggerthellales</taxon>
        <taxon>Eggerthellaceae</taxon>
        <taxon>Berryella</taxon>
    </lineage>
</organism>
<sequence length="222" mass="23607">MLRAAIKAVVGMILAAVLLVLVTLGVSNAYVLGSTAGSIIPLQDAAKTPKADAIVVLGASVYVDGTPSDVLRDRLDCAARLYHAGVAPLVVVTGDGHTQENDEPAAMRAYLMAKGVPDEAIIEDGRGYSTYDSIVRLQENSTITRVVMVTQRYHLPRALCSAHLLGYSAQGVACDTGTYDDQLLYELREVPARTKDLVKAALHAESQNRPHADGPLGMIDPL</sequence>
<evidence type="ECO:0000259" key="1">
    <source>
        <dbReference type="Pfam" id="PF02698"/>
    </source>
</evidence>
<evidence type="ECO:0000313" key="2">
    <source>
        <dbReference type="EMBL" id="QKF07367.1"/>
    </source>
</evidence>
<protein>
    <submittedName>
        <fullName evidence="2">YdcF family protein</fullName>
    </submittedName>
</protein>
<feature type="domain" description="DUF218" evidence="1">
    <location>
        <begin position="52"/>
        <end position="169"/>
    </location>
</feature>
<dbReference type="GO" id="GO:0005886">
    <property type="term" value="C:plasma membrane"/>
    <property type="evidence" value="ECO:0007669"/>
    <property type="project" value="TreeGrafter"/>
</dbReference>
<dbReference type="AlphaFoldDB" id="A0A6M8J183"/>
<gene>
    <name evidence="2" type="ORF">HLV38_03970</name>
</gene>
<dbReference type="PANTHER" id="PTHR30336:SF6">
    <property type="entry name" value="INTEGRAL MEMBRANE PROTEIN"/>
    <property type="match status" value="1"/>
</dbReference>
<dbReference type="InterPro" id="IPR051599">
    <property type="entry name" value="Cell_Envelope_Assoc"/>
</dbReference>
<reference evidence="3" key="1">
    <citation type="submission" date="2020-05" db="EMBL/GenBank/DDBJ databases">
        <title>Novel species in genus Nocardioides.</title>
        <authorList>
            <person name="Zhang G."/>
        </authorList>
    </citation>
    <scope>NUCLEOTIDE SEQUENCE [LARGE SCALE GENOMIC DNA]</scope>
    <source>
        <strain evidence="3">zg-1050</strain>
    </source>
</reference>
<dbReference type="PANTHER" id="PTHR30336">
    <property type="entry name" value="INNER MEMBRANE PROTEIN, PROBABLE PERMEASE"/>
    <property type="match status" value="1"/>
</dbReference>
<name>A0A6M8J183_9ACTN</name>
<dbReference type="InterPro" id="IPR003848">
    <property type="entry name" value="DUF218"/>
</dbReference>